<dbReference type="SUPFAM" id="SSF56024">
    <property type="entry name" value="Phospholipase D/nuclease"/>
    <property type="match status" value="2"/>
</dbReference>
<evidence type="ECO:0000313" key="8">
    <source>
        <dbReference type="Proteomes" id="UP000264719"/>
    </source>
</evidence>
<organism evidence="7 8">
    <name type="scientific">Roseovarius nubinhibens</name>
    <dbReference type="NCBI Taxonomy" id="314263"/>
    <lineage>
        <taxon>Bacteria</taxon>
        <taxon>Pseudomonadati</taxon>
        <taxon>Pseudomonadota</taxon>
        <taxon>Alphaproteobacteria</taxon>
        <taxon>Rhodobacterales</taxon>
        <taxon>Roseobacteraceae</taxon>
        <taxon>Roseovarius</taxon>
    </lineage>
</organism>
<keyword evidence="2" id="KW-0677">Repeat</keyword>
<dbReference type="RefSeq" id="WP_339855318.1">
    <property type="nucleotide sequence ID" value="NZ_CAXAXR010000019.1"/>
</dbReference>
<dbReference type="InterPro" id="IPR001736">
    <property type="entry name" value="PLipase_D/transphosphatidylase"/>
</dbReference>
<dbReference type="EMBL" id="DMVW01000030">
    <property type="protein sequence ID" value="HAR50797.1"/>
    <property type="molecule type" value="Genomic_DNA"/>
</dbReference>
<evidence type="ECO:0000256" key="5">
    <source>
        <dbReference type="SAM" id="MobiDB-lite"/>
    </source>
</evidence>
<accession>A0A348W8D5</accession>
<feature type="domain" description="PLD phosphodiesterase" evidence="6">
    <location>
        <begin position="420"/>
        <end position="447"/>
    </location>
</feature>
<dbReference type="PROSITE" id="PS50035">
    <property type="entry name" value="PLD"/>
    <property type="match status" value="2"/>
</dbReference>
<dbReference type="PANTHER" id="PTHR18896:SF76">
    <property type="entry name" value="PHOSPHOLIPASE"/>
    <property type="match status" value="1"/>
</dbReference>
<comment type="caution">
    <text evidence="7">The sequence shown here is derived from an EMBL/GenBank/DDBJ whole genome shotgun (WGS) entry which is preliminary data.</text>
</comment>
<dbReference type="AlphaFoldDB" id="A0A348W8D5"/>
<gene>
    <name evidence="7" type="ORF">DCS45_02825</name>
</gene>
<dbReference type="Proteomes" id="UP000264719">
    <property type="component" value="Unassembled WGS sequence"/>
</dbReference>
<dbReference type="CDD" id="cd09105">
    <property type="entry name" value="PLDc_vPLD1_2_like_2"/>
    <property type="match status" value="1"/>
</dbReference>
<dbReference type="Pfam" id="PF00614">
    <property type="entry name" value="PLDc"/>
    <property type="match status" value="1"/>
</dbReference>
<evidence type="ECO:0000256" key="2">
    <source>
        <dbReference type="ARBA" id="ARBA00022737"/>
    </source>
</evidence>
<comment type="catalytic activity">
    <reaction evidence="1">
        <text>a 1,2-diacyl-sn-glycero-3-phosphocholine + H2O = a 1,2-diacyl-sn-glycero-3-phosphate + choline + H(+)</text>
        <dbReference type="Rhea" id="RHEA:14445"/>
        <dbReference type="ChEBI" id="CHEBI:15354"/>
        <dbReference type="ChEBI" id="CHEBI:15377"/>
        <dbReference type="ChEBI" id="CHEBI:15378"/>
        <dbReference type="ChEBI" id="CHEBI:57643"/>
        <dbReference type="ChEBI" id="CHEBI:58608"/>
        <dbReference type="EC" id="3.1.4.4"/>
    </reaction>
</comment>
<dbReference type="Gene3D" id="3.30.870.10">
    <property type="entry name" value="Endonuclease Chain A"/>
    <property type="match status" value="2"/>
</dbReference>
<feature type="compositionally biased region" description="Basic and acidic residues" evidence="5">
    <location>
        <begin position="1"/>
        <end position="17"/>
    </location>
</feature>
<evidence type="ECO:0000256" key="4">
    <source>
        <dbReference type="ARBA" id="ARBA00023098"/>
    </source>
</evidence>
<protein>
    <submittedName>
        <fullName evidence="7">Phospholipase</fullName>
    </submittedName>
</protein>
<evidence type="ECO:0000256" key="3">
    <source>
        <dbReference type="ARBA" id="ARBA00022801"/>
    </source>
</evidence>
<dbReference type="GO" id="GO:0009395">
    <property type="term" value="P:phospholipid catabolic process"/>
    <property type="evidence" value="ECO:0007669"/>
    <property type="project" value="TreeGrafter"/>
</dbReference>
<reference evidence="7 8" key="1">
    <citation type="journal article" date="2018" name="Nat. Biotechnol.">
        <title>A standardized bacterial taxonomy based on genome phylogeny substantially revises the tree of life.</title>
        <authorList>
            <person name="Parks D.H."/>
            <person name="Chuvochina M."/>
            <person name="Waite D.W."/>
            <person name="Rinke C."/>
            <person name="Skarshewski A."/>
            <person name="Chaumeil P.A."/>
            <person name="Hugenholtz P."/>
        </authorList>
    </citation>
    <scope>NUCLEOTIDE SEQUENCE [LARGE SCALE GENOMIC DNA]</scope>
    <source>
        <strain evidence="7">UBA9169</strain>
    </source>
</reference>
<evidence type="ECO:0000259" key="6">
    <source>
        <dbReference type="PROSITE" id="PS50035"/>
    </source>
</evidence>
<feature type="region of interest" description="Disordered" evidence="5">
    <location>
        <begin position="1"/>
        <end position="21"/>
    </location>
</feature>
<dbReference type="PANTHER" id="PTHR18896">
    <property type="entry name" value="PHOSPHOLIPASE D"/>
    <property type="match status" value="1"/>
</dbReference>
<dbReference type="SMART" id="SM00155">
    <property type="entry name" value="PLDc"/>
    <property type="match status" value="2"/>
</dbReference>
<name>A0A348W8D5_9RHOB</name>
<dbReference type="InterPro" id="IPR015679">
    <property type="entry name" value="PLipase_D_fam"/>
</dbReference>
<feature type="domain" description="PLD phosphodiesterase" evidence="6">
    <location>
        <begin position="206"/>
        <end position="233"/>
    </location>
</feature>
<proteinExistence type="predicted"/>
<dbReference type="GO" id="GO:0004630">
    <property type="term" value="F:phospholipase D activity"/>
    <property type="evidence" value="ECO:0007669"/>
    <property type="project" value="UniProtKB-EC"/>
</dbReference>
<evidence type="ECO:0000256" key="1">
    <source>
        <dbReference type="ARBA" id="ARBA00000798"/>
    </source>
</evidence>
<dbReference type="GO" id="GO:0060627">
    <property type="term" value="P:regulation of vesicle-mediated transport"/>
    <property type="evidence" value="ECO:0007669"/>
    <property type="project" value="TreeGrafter"/>
</dbReference>
<keyword evidence="3" id="KW-0378">Hydrolase</keyword>
<evidence type="ECO:0000313" key="7">
    <source>
        <dbReference type="EMBL" id="HAR50797.1"/>
    </source>
</evidence>
<sequence length="538" mass="60584">MAQADISRHDDAPRAGEGHAGTGHAIDTLKVCITAEEAYPTLERAFLEATDTVTCSFRIFDLRTKLHSPEARKIGESWFDLFVHCLDRGVRIRLIITDFDPVAAPDLHRKTCRTRRQVCAVRELAQPGCDLTFTASLHDAKVGPLPCLFFRPLINRKLREIRDSWTKLPSDSRAPFLAEMPRLAGIAEPCAETDTLKTYPSRVTLFPATHHQKMAVFDDRLLSIGGLDVNDRRYDTKRHDRPAARTWHDVQVFCTGPVVAAARAHLDSFLDVTAGRAAPPKVNPAFLRTLSRPRNRNFARVSPINVCDELRQTHLTEIDGSERLIYLETQFLRHVPLARALARRARDCPGLKLILILPAAPEDVAFDPHYGLDARYGEHLQLRCLTMITRAFGPDRLIVSSPVQPRRRESNGRDTLHDAPLIYVHSKVSIFDDRAAVLSSANLNGRSLCWDTEAGVHITRPDQIDQLRRRCMGHWLPDALEGRKSYLAPDTAFDLWQRLINDNSTLPPHARNGFLVRYDSDAAREAAQPLPGFSEEIV</sequence>
<keyword evidence="4" id="KW-0443">Lipid metabolism</keyword>